<evidence type="ECO:0000313" key="2">
    <source>
        <dbReference type="EMBL" id="QEX17230.1"/>
    </source>
</evidence>
<dbReference type="InterPro" id="IPR053733">
    <property type="entry name" value="Heme_Transport_Util_sf"/>
</dbReference>
<dbReference type="Proteomes" id="UP000326202">
    <property type="component" value="Chromosome"/>
</dbReference>
<accession>A0A5J6MLX4</accession>
<dbReference type="RefSeq" id="WP_191908557.1">
    <property type="nucleotide sequence ID" value="NZ_CP042906.1"/>
</dbReference>
<keyword evidence="3" id="KW-1185">Reference proteome</keyword>
<feature type="domain" description="Haemin-degrading HemS/ChuX" evidence="1">
    <location>
        <begin position="220"/>
        <end position="348"/>
    </location>
</feature>
<dbReference type="SUPFAM" id="SSF144064">
    <property type="entry name" value="Heme iron utilization protein-like"/>
    <property type="match status" value="1"/>
</dbReference>
<proteinExistence type="predicted"/>
<dbReference type="EMBL" id="CP042906">
    <property type="protein sequence ID" value="QEX17230.1"/>
    <property type="molecule type" value="Genomic_DNA"/>
</dbReference>
<dbReference type="Pfam" id="PF05171">
    <property type="entry name" value="HemS"/>
    <property type="match status" value="2"/>
</dbReference>
<gene>
    <name evidence="2" type="ORF">FRZ44_25260</name>
</gene>
<dbReference type="CDD" id="cd16831">
    <property type="entry name" value="HemS-like_C"/>
    <property type="match status" value="1"/>
</dbReference>
<protein>
    <submittedName>
        <fullName evidence="2">Hemin-degrading factor</fullName>
    </submittedName>
</protein>
<dbReference type="CDD" id="cd16830">
    <property type="entry name" value="HemS-like_N"/>
    <property type="match status" value="1"/>
</dbReference>
<feature type="domain" description="Haemin-degrading HemS/ChuX" evidence="1">
    <location>
        <begin position="40"/>
        <end position="168"/>
    </location>
</feature>
<dbReference type="GO" id="GO:0006826">
    <property type="term" value="P:iron ion transport"/>
    <property type="evidence" value="ECO:0007669"/>
    <property type="project" value="InterPro"/>
</dbReference>
<dbReference type="Gene3D" id="3.40.1570.10">
    <property type="entry name" value="HemS/ChuS/ChuX like domains"/>
    <property type="match status" value="2"/>
</dbReference>
<dbReference type="InterPro" id="IPR007845">
    <property type="entry name" value="HemS/ChuX_dom"/>
</dbReference>
<sequence length="357" mass="39188">MLDDATAVERRDPRSLKAIWAEHKAANPKQRIRDAAAVLGVSEAELVATDLGAGTTRLQPRWKALIEAMPALGRVMALTRNEYCVHEKVGRYDQIHLNDQGGVILDPEIDLRLFFGHWQHGFAVTEALEAGGQRHSLQFFDRDGLAVHKIYLKPESDVAAFQALVADFKAEDQCAAITVTPVDPPASDRPDAEIDVAALDTRWRALQDTHDFFGMLRELKVGRVQSFRLVPDDLARPVDNGAFSRGLELAAEAGLPVMIFVGSPGVIQIHTGPVTTVKRLGPWQNVLDDGFNLHLREDGIESCWLVRKPTKDGIVTSLEIFDAAGQQIAWMFGKRKPGQAEDSVWPALALRAVGAAG</sequence>
<name>A0A5J6MLX4_9PROT</name>
<evidence type="ECO:0000259" key="1">
    <source>
        <dbReference type="Pfam" id="PF05171"/>
    </source>
</evidence>
<dbReference type="KEGG" id="htq:FRZ44_25260"/>
<reference evidence="2 3" key="1">
    <citation type="submission" date="2019-08" db="EMBL/GenBank/DDBJ databases">
        <title>Hyperibacter terrae gen. nov., sp. nov. and Hyperibacter viscosus sp. nov., two new members in the family Rhodospirillaceae isolated from the rhizosphere of Hypericum perforatum.</title>
        <authorList>
            <person name="Noviana Z."/>
        </authorList>
    </citation>
    <scope>NUCLEOTIDE SEQUENCE [LARGE SCALE GENOMIC DNA]</scope>
    <source>
        <strain evidence="2 3">R5913</strain>
    </source>
</reference>
<organism evidence="2 3">
    <name type="scientific">Hypericibacter terrae</name>
    <dbReference type="NCBI Taxonomy" id="2602015"/>
    <lineage>
        <taxon>Bacteria</taxon>
        <taxon>Pseudomonadati</taxon>
        <taxon>Pseudomonadota</taxon>
        <taxon>Alphaproteobacteria</taxon>
        <taxon>Rhodospirillales</taxon>
        <taxon>Dongiaceae</taxon>
        <taxon>Hypericibacter</taxon>
    </lineage>
</organism>
<evidence type="ECO:0000313" key="3">
    <source>
        <dbReference type="Proteomes" id="UP000326202"/>
    </source>
</evidence>
<dbReference type="AlphaFoldDB" id="A0A5J6MLX4"/>